<dbReference type="Pfam" id="PF00072">
    <property type="entry name" value="Response_reg"/>
    <property type="match status" value="1"/>
</dbReference>
<keyword evidence="4" id="KW-0238">DNA-binding</keyword>
<evidence type="ECO:0000313" key="5">
    <source>
        <dbReference type="Proteomes" id="UP000263900"/>
    </source>
</evidence>
<evidence type="ECO:0000256" key="1">
    <source>
        <dbReference type="PROSITE-ProRule" id="PRU00169"/>
    </source>
</evidence>
<dbReference type="PROSITE" id="PS50930">
    <property type="entry name" value="HTH_LYTTR"/>
    <property type="match status" value="1"/>
</dbReference>
<dbReference type="SMART" id="SM00448">
    <property type="entry name" value="REC"/>
    <property type="match status" value="1"/>
</dbReference>
<evidence type="ECO:0000259" key="2">
    <source>
        <dbReference type="PROSITE" id="PS50110"/>
    </source>
</evidence>
<dbReference type="PANTHER" id="PTHR45526:SF1">
    <property type="entry name" value="TRANSCRIPTIONAL REGULATORY PROTEIN DCUR-RELATED"/>
    <property type="match status" value="1"/>
</dbReference>
<accession>A0A3B7MKL1</accession>
<protein>
    <submittedName>
        <fullName evidence="4">DNA-binding response regulator</fullName>
    </submittedName>
</protein>
<dbReference type="RefSeq" id="WP_119049668.1">
    <property type="nucleotide sequence ID" value="NZ_CP032157.1"/>
</dbReference>
<evidence type="ECO:0000313" key="4">
    <source>
        <dbReference type="EMBL" id="AXY73833.1"/>
    </source>
</evidence>
<name>A0A3B7MKL1_9BACT</name>
<dbReference type="InterPro" id="IPR051271">
    <property type="entry name" value="2C-system_Tx_regulators"/>
</dbReference>
<feature type="domain" description="Response regulatory" evidence="2">
    <location>
        <begin position="5"/>
        <end position="116"/>
    </location>
</feature>
<evidence type="ECO:0000259" key="3">
    <source>
        <dbReference type="PROSITE" id="PS50930"/>
    </source>
</evidence>
<dbReference type="OrthoDB" id="1646880at2"/>
<keyword evidence="5" id="KW-1185">Reference proteome</keyword>
<dbReference type="Pfam" id="PF04397">
    <property type="entry name" value="LytTR"/>
    <property type="match status" value="1"/>
</dbReference>
<dbReference type="InterPro" id="IPR001789">
    <property type="entry name" value="Sig_transdc_resp-reg_receiver"/>
</dbReference>
<dbReference type="InterPro" id="IPR007492">
    <property type="entry name" value="LytTR_DNA-bd_dom"/>
</dbReference>
<reference evidence="4 5" key="1">
    <citation type="submission" date="2018-09" db="EMBL/GenBank/DDBJ databases">
        <title>Genome sequencing of strain 6GH32-13.</title>
        <authorList>
            <person name="Weon H.-Y."/>
            <person name="Heo J."/>
            <person name="Kwon S.-W."/>
        </authorList>
    </citation>
    <scope>NUCLEOTIDE SEQUENCE [LARGE SCALE GENOMIC DNA]</scope>
    <source>
        <strain evidence="4 5">5GH32-13</strain>
    </source>
</reference>
<dbReference type="InterPro" id="IPR011006">
    <property type="entry name" value="CheY-like_superfamily"/>
</dbReference>
<sequence length="238" mass="27563">MQRYHCLIIEDEPLAAEVLQDYIRQVPFLELKGVASDAIFAMELMQQQKIDLIFLDIHLPKLKGFDFIRTLKQPPHIIITSAYHEYALQGYEYNVVDYLLKPIEFSRFLMAVNKLKQSPVPAVSITSLMPGPERAYLFFNVSKKKVKVYLDEILYIESLKEYIRIYTKTKNILTKFQLGQIEELLAKNNFLRIHRSFIVAKDKIEAFTATDVEISGKLIPIGRSYKELVQSILEKSAG</sequence>
<proteinExistence type="predicted"/>
<dbReference type="PROSITE" id="PS50110">
    <property type="entry name" value="RESPONSE_REGULATORY"/>
    <property type="match status" value="1"/>
</dbReference>
<dbReference type="AlphaFoldDB" id="A0A3B7MKL1"/>
<dbReference type="Gene3D" id="3.40.50.2300">
    <property type="match status" value="1"/>
</dbReference>
<feature type="modified residue" description="4-aspartylphosphate" evidence="1">
    <location>
        <position position="56"/>
    </location>
</feature>
<dbReference type="GO" id="GO:0003677">
    <property type="term" value="F:DNA binding"/>
    <property type="evidence" value="ECO:0007669"/>
    <property type="project" value="UniProtKB-KW"/>
</dbReference>
<keyword evidence="1" id="KW-0597">Phosphoprotein</keyword>
<gene>
    <name evidence="4" type="ORF">D3H65_07500</name>
</gene>
<organism evidence="4 5">
    <name type="scientific">Paraflavitalea soli</name>
    <dbReference type="NCBI Taxonomy" id="2315862"/>
    <lineage>
        <taxon>Bacteria</taxon>
        <taxon>Pseudomonadati</taxon>
        <taxon>Bacteroidota</taxon>
        <taxon>Chitinophagia</taxon>
        <taxon>Chitinophagales</taxon>
        <taxon>Chitinophagaceae</taxon>
        <taxon>Paraflavitalea</taxon>
    </lineage>
</organism>
<dbReference type="GO" id="GO:0000156">
    <property type="term" value="F:phosphorelay response regulator activity"/>
    <property type="evidence" value="ECO:0007669"/>
    <property type="project" value="TreeGrafter"/>
</dbReference>
<dbReference type="SUPFAM" id="SSF52172">
    <property type="entry name" value="CheY-like"/>
    <property type="match status" value="1"/>
</dbReference>
<dbReference type="Gene3D" id="2.40.50.1020">
    <property type="entry name" value="LytTr DNA-binding domain"/>
    <property type="match status" value="1"/>
</dbReference>
<dbReference type="PANTHER" id="PTHR45526">
    <property type="entry name" value="TRANSCRIPTIONAL REGULATORY PROTEIN DPIA"/>
    <property type="match status" value="1"/>
</dbReference>
<dbReference type="KEGG" id="pseg:D3H65_07500"/>
<feature type="domain" description="HTH LytTR-type" evidence="3">
    <location>
        <begin position="139"/>
        <end position="205"/>
    </location>
</feature>
<dbReference type="SMART" id="SM00850">
    <property type="entry name" value="LytTR"/>
    <property type="match status" value="1"/>
</dbReference>
<dbReference type="Proteomes" id="UP000263900">
    <property type="component" value="Chromosome"/>
</dbReference>
<dbReference type="EMBL" id="CP032157">
    <property type="protein sequence ID" value="AXY73833.1"/>
    <property type="molecule type" value="Genomic_DNA"/>
</dbReference>